<sequence>MNNPLAASLATALGLMAATPVLAAELPYLDDRSTPEAVLNSLYNAVNRHEYARAWDYFGEDKPAKDFDTYIKGFDGTDHVDIKTGGEASEGAAGSIYFTVPVAVRAVASDGSEKIFAGCYTLRQVNGEIQSPPFNPIHIEKGELKPSTAAFEDAVPTTCGDGPPLPKKDTVLERAKAMFAIDYASQCDATRPDGSAAGEPEEHVIHYTDTAGDGSGNDEKAARLFRFFCSMGAYNESAVYYLSTDADTLRQVQFATPELDIRYENPDNQEKVESVGIVGFQADERLVNSSYDDATRSITSNNKWRGVGDAGTSGTWLFRNGQFSLVQFDVDASFDGQNNPETVLDYNTPP</sequence>
<dbReference type="RefSeq" id="WP_378225707.1">
    <property type="nucleotide sequence ID" value="NZ_JBHRTK010000035.1"/>
</dbReference>
<evidence type="ECO:0000313" key="3">
    <source>
        <dbReference type="Proteomes" id="UP001595583"/>
    </source>
</evidence>
<keyword evidence="3" id="KW-1185">Reference proteome</keyword>
<keyword evidence="1" id="KW-0732">Signal</keyword>
<reference evidence="3" key="1">
    <citation type="journal article" date="2019" name="Int. J. Syst. Evol. Microbiol.">
        <title>The Global Catalogue of Microorganisms (GCM) 10K type strain sequencing project: providing services to taxonomists for standard genome sequencing and annotation.</title>
        <authorList>
            <consortium name="The Broad Institute Genomics Platform"/>
            <consortium name="The Broad Institute Genome Sequencing Center for Infectious Disease"/>
            <person name="Wu L."/>
            <person name="Ma J."/>
        </authorList>
    </citation>
    <scope>NUCLEOTIDE SEQUENCE [LARGE SCALE GENOMIC DNA]</scope>
    <source>
        <strain evidence="3">KCTC 52165</strain>
    </source>
</reference>
<organism evidence="2 3">
    <name type="scientific">Aquamicrobium soli</name>
    <dbReference type="NCBI Taxonomy" id="1811518"/>
    <lineage>
        <taxon>Bacteria</taxon>
        <taxon>Pseudomonadati</taxon>
        <taxon>Pseudomonadota</taxon>
        <taxon>Alphaproteobacteria</taxon>
        <taxon>Hyphomicrobiales</taxon>
        <taxon>Phyllobacteriaceae</taxon>
        <taxon>Aquamicrobium</taxon>
    </lineage>
</organism>
<dbReference type="InterPro" id="IPR009560">
    <property type="entry name" value="DUF1176"/>
</dbReference>
<dbReference type="EMBL" id="JBHRTK010000035">
    <property type="protein sequence ID" value="MFC3209384.1"/>
    <property type="molecule type" value="Genomic_DNA"/>
</dbReference>
<accession>A0ABV7KJ50</accession>
<gene>
    <name evidence="2" type="ORF">ACFOHJ_24470</name>
</gene>
<dbReference type="Proteomes" id="UP001595583">
    <property type="component" value="Unassembled WGS sequence"/>
</dbReference>
<name>A0ABV7KJ50_9HYPH</name>
<dbReference type="Pfam" id="PF06674">
    <property type="entry name" value="DUF1176"/>
    <property type="match status" value="1"/>
</dbReference>
<evidence type="ECO:0000256" key="1">
    <source>
        <dbReference type="SAM" id="SignalP"/>
    </source>
</evidence>
<feature type="chain" id="PRO_5045612821" evidence="1">
    <location>
        <begin position="24"/>
        <end position="350"/>
    </location>
</feature>
<proteinExistence type="predicted"/>
<protein>
    <submittedName>
        <fullName evidence="2">DUF1176 domain-containing protein</fullName>
    </submittedName>
</protein>
<comment type="caution">
    <text evidence="2">The sequence shown here is derived from an EMBL/GenBank/DDBJ whole genome shotgun (WGS) entry which is preliminary data.</text>
</comment>
<feature type="signal peptide" evidence="1">
    <location>
        <begin position="1"/>
        <end position="23"/>
    </location>
</feature>
<evidence type="ECO:0000313" key="2">
    <source>
        <dbReference type="EMBL" id="MFC3209384.1"/>
    </source>
</evidence>